<dbReference type="InterPro" id="IPR017853">
    <property type="entry name" value="GH"/>
</dbReference>
<accession>A0A0G0K7N0</accession>
<dbReference type="SUPFAM" id="SSF51445">
    <property type="entry name" value="(Trans)glycosidases"/>
    <property type="match status" value="1"/>
</dbReference>
<name>A0A0G0K7N0_9BACT</name>
<feature type="non-terminal residue" evidence="1">
    <location>
        <position position="1"/>
    </location>
</feature>
<gene>
    <name evidence="1" type="ORF">US53_C0045G0001</name>
</gene>
<dbReference type="AlphaFoldDB" id="A0A0G0K7N0"/>
<reference evidence="1 2" key="1">
    <citation type="journal article" date="2015" name="Nature">
        <title>rRNA introns, odd ribosomes, and small enigmatic genomes across a large radiation of phyla.</title>
        <authorList>
            <person name="Brown C.T."/>
            <person name="Hug L.A."/>
            <person name="Thomas B.C."/>
            <person name="Sharon I."/>
            <person name="Castelle C.J."/>
            <person name="Singh A."/>
            <person name="Wilkins M.J."/>
            <person name="Williams K.H."/>
            <person name="Banfield J.F."/>
        </authorList>
    </citation>
    <scope>NUCLEOTIDE SEQUENCE [LARGE SCALE GENOMIC DNA]</scope>
</reference>
<evidence type="ECO:0000313" key="2">
    <source>
        <dbReference type="Proteomes" id="UP000034591"/>
    </source>
</evidence>
<dbReference type="InterPro" id="IPR008969">
    <property type="entry name" value="CarboxyPept-like_regulatory"/>
</dbReference>
<dbReference type="Gene3D" id="2.60.40.1120">
    <property type="entry name" value="Carboxypeptidase-like, regulatory domain"/>
    <property type="match status" value="1"/>
</dbReference>
<dbReference type="Proteomes" id="UP000034591">
    <property type="component" value="Unassembled WGS sequence"/>
</dbReference>
<protein>
    <recommendedName>
        <fullName evidence="3">Glycoside hydrolase family 5 domain-containing protein</fullName>
    </recommendedName>
</protein>
<sequence length="364" mass="40164">SFINSINDWVGRIADAGATHIAIGTPYDPEFLPYMKLWVAEARKRGLNVWFRGNFSGWEGWFGYAKIAPGEHILLTKVFIRSNPDLFENGDIFTPCTECENGVIGDPRFTGDVDGFRNFLIESYIASSDSFKSISRNVKSGYFSMNGDVARIVMDKKTTENLGGIVVIDHYVSSPSQLASDITDIATSSGGKVVLGEIGVPIPDIHGDIDIYEQEDWLNNVLALVAKNPDLIGINYWTASGSSTSLWYENGEAKPALGVLSSYYKPEVLSGKVEDSKGRPMSKAKVMVDAKYSISDNAGNFSVVKNPSSSKLIVSAKGYKEVSIEVENSSKEGIFIVLQKENENFIYKLKLWIADIFGKIKIRF</sequence>
<organism evidence="1 2">
    <name type="scientific">Candidatus Woesebacteria bacterium GW2011_GWA1_37_7</name>
    <dbReference type="NCBI Taxonomy" id="1618545"/>
    <lineage>
        <taxon>Bacteria</taxon>
        <taxon>Candidatus Woeseibacteriota</taxon>
    </lineage>
</organism>
<dbReference type="EMBL" id="LBTI01000045">
    <property type="protein sequence ID" value="KKQ36596.1"/>
    <property type="molecule type" value="Genomic_DNA"/>
</dbReference>
<dbReference type="SUPFAM" id="SSF49464">
    <property type="entry name" value="Carboxypeptidase regulatory domain-like"/>
    <property type="match status" value="1"/>
</dbReference>
<evidence type="ECO:0008006" key="3">
    <source>
        <dbReference type="Google" id="ProtNLM"/>
    </source>
</evidence>
<comment type="caution">
    <text evidence="1">The sequence shown here is derived from an EMBL/GenBank/DDBJ whole genome shotgun (WGS) entry which is preliminary data.</text>
</comment>
<evidence type="ECO:0000313" key="1">
    <source>
        <dbReference type="EMBL" id="KKQ36596.1"/>
    </source>
</evidence>
<proteinExistence type="predicted"/>